<keyword evidence="10" id="KW-0626">Porin</keyword>
<keyword evidence="3" id="KW-0813">Transport</keyword>
<keyword evidence="13" id="KW-0998">Cell outer membrane</keyword>
<keyword evidence="11" id="KW-0472">Membrane</keyword>
<dbReference type="PANTHER" id="PTHR33619:SF3">
    <property type="entry name" value="POLYSACCHARIDE EXPORT PROTEIN GFCE-RELATED"/>
    <property type="match status" value="1"/>
</dbReference>
<evidence type="ECO:0000256" key="3">
    <source>
        <dbReference type="ARBA" id="ARBA00022448"/>
    </source>
</evidence>
<evidence type="ECO:0000313" key="19">
    <source>
        <dbReference type="Proteomes" id="UP000832011"/>
    </source>
</evidence>
<sequence length="376" mass="40838">MKFKNIVIGIASAQILAACTIPGSVLKVNDKHVVQQADANVSIDELVDVYPITPLLIQRMQKPNAVSADNQRLMQSMRQYQYRVQAGDVLSVVVWDHPELMVNSAGASVTATKESPRGGVMVNADGTIYYPYIGNVQVAGKTANEIRSTITARLSKFINKPQLDVSVVQYRSQRAYISGAVKASAQLPITNVPLTLLDAVNSVGGYNENADIQRIKVTRNGQDLSVSLYDLMQNGDLQQNFILKDGDVVYIPTNEQMKVHILGEVTKQTTLRMDPGGMNLTEALGEASGINNNIANAKGVFVIRAEAGMSNNKVGKIYQLDLSDASAHVLGTQFQLQPNDVVYVTAAPVARWNRVMSNIFPSVSNLLSITNTAGQF</sequence>
<dbReference type="RefSeq" id="WP_058356496.1">
    <property type="nucleotide sequence ID" value="NZ_CABKVG010000009.1"/>
</dbReference>
<keyword evidence="7" id="KW-0732">Signal</keyword>
<proteinExistence type="inferred from homology"/>
<keyword evidence="4" id="KW-1134">Transmembrane beta strand</keyword>
<feature type="domain" description="SLBB" evidence="17">
    <location>
        <begin position="173"/>
        <end position="251"/>
    </location>
</feature>
<evidence type="ECO:0000256" key="6">
    <source>
        <dbReference type="ARBA" id="ARBA00022692"/>
    </source>
</evidence>
<evidence type="ECO:0000256" key="4">
    <source>
        <dbReference type="ARBA" id="ARBA00022452"/>
    </source>
</evidence>
<keyword evidence="14" id="KW-0449">Lipoprotein</keyword>
<evidence type="ECO:0000259" key="16">
    <source>
        <dbReference type="Pfam" id="PF18412"/>
    </source>
</evidence>
<dbReference type="InterPro" id="IPR049712">
    <property type="entry name" value="Poly_export"/>
</dbReference>
<dbReference type="Gene3D" id="3.10.560.10">
    <property type="entry name" value="Outer membrane lipoprotein wza domain like"/>
    <property type="match status" value="2"/>
</dbReference>
<evidence type="ECO:0000256" key="13">
    <source>
        <dbReference type="ARBA" id="ARBA00023237"/>
    </source>
</evidence>
<evidence type="ECO:0000256" key="9">
    <source>
        <dbReference type="ARBA" id="ARBA00023065"/>
    </source>
</evidence>
<evidence type="ECO:0000256" key="12">
    <source>
        <dbReference type="ARBA" id="ARBA00023139"/>
    </source>
</evidence>
<dbReference type="PROSITE" id="PS51257">
    <property type="entry name" value="PROKAR_LIPOPROTEIN"/>
    <property type="match status" value="1"/>
</dbReference>
<dbReference type="Pfam" id="PF02563">
    <property type="entry name" value="Poly_export"/>
    <property type="match status" value="1"/>
</dbReference>
<dbReference type="InterPro" id="IPR040716">
    <property type="entry name" value="Wza_C"/>
</dbReference>
<keyword evidence="12" id="KW-0564">Palmitate</keyword>
<keyword evidence="6" id="KW-0812">Transmembrane</keyword>
<feature type="domain" description="Outer-membrane lipoprotein Wza C-terminal" evidence="16">
    <location>
        <begin position="347"/>
        <end position="373"/>
    </location>
</feature>
<evidence type="ECO:0000256" key="5">
    <source>
        <dbReference type="ARBA" id="ARBA00022597"/>
    </source>
</evidence>
<dbReference type="Gene3D" id="3.30.1950.10">
    <property type="entry name" value="wza like domain"/>
    <property type="match status" value="1"/>
</dbReference>
<evidence type="ECO:0000313" key="18">
    <source>
        <dbReference type="EMBL" id="UOO88069.1"/>
    </source>
</evidence>
<feature type="domain" description="SLBB" evidence="17">
    <location>
        <begin position="258"/>
        <end position="344"/>
    </location>
</feature>
<comment type="similarity">
    <text evidence="2">Belongs to the BexD/CtrA/VexA family.</text>
</comment>
<keyword evidence="9" id="KW-0406">Ion transport</keyword>
<evidence type="ECO:0000256" key="10">
    <source>
        <dbReference type="ARBA" id="ARBA00023114"/>
    </source>
</evidence>
<evidence type="ECO:0000256" key="2">
    <source>
        <dbReference type="ARBA" id="ARBA00009450"/>
    </source>
</evidence>
<keyword evidence="5" id="KW-0762">Sugar transport</keyword>
<dbReference type="EMBL" id="CP091511">
    <property type="protein sequence ID" value="UOO88069.1"/>
    <property type="molecule type" value="Genomic_DNA"/>
</dbReference>
<dbReference type="InterPro" id="IPR003715">
    <property type="entry name" value="Poly_export_N"/>
</dbReference>
<keyword evidence="8" id="KW-0625">Polysaccharide transport</keyword>
<evidence type="ECO:0000256" key="11">
    <source>
        <dbReference type="ARBA" id="ARBA00023136"/>
    </source>
</evidence>
<evidence type="ECO:0000256" key="14">
    <source>
        <dbReference type="ARBA" id="ARBA00023288"/>
    </source>
</evidence>
<accession>A0ABY4DYK8</accession>
<dbReference type="Proteomes" id="UP000832011">
    <property type="component" value="Chromosome"/>
</dbReference>
<dbReference type="Pfam" id="PF18412">
    <property type="entry name" value="Wza_C"/>
    <property type="match status" value="1"/>
</dbReference>
<keyword evidence="19" id="KW-1185">Reference proteome</keyword>
<reference evidence="18 19" key="1">
    <citation type="journal article" date="2022" name="Res Sq">
        <title>Evolution of multicellular longitudinally dividing oral cavity symbionts (Neisseriaceae).</title>
        <authorList>
            <person name="Nyongesa S."/>
            <person name="Weber P."/>
            <person name="Bernet E."/>
            <person name="Pullido F."/>
            <person name="Nieckarz M."/>
            <person name="Delaby M."/>
            <person name="Nieves C."/>
            <person name="Viehboeck T."/>
            <person name="Krause N."/>
            <person name="Rivera-Millot A."/>
            <person name="Nakamura A."/>
            <person name="Vischer N."/>
            <person name="VanNieuwenhze M."/>
            <person name="Brun Y."/>
            <person name="Cava F."/>
            <person name="Bulgheresi S."/>
            <person name="Veyrier F."/>
        </authorList>
    </citation>
    <scope>NUCLEOTIDE SEQUENCE [LARGE SCALE GENOMIC DNA]</scope>
    <source>
        <strain evidence="18 19">SN4</strain>
    </source>
</reference>
<comment type="subcellular location">
    <subcellularLocation>
        <location evidence="1">Cell outer membrane</location>
        <topology evidence="1">Multi-pass membrane protein</topology>
    </subcellularLocation>
</comment>
<protein>
    <submittedName>
        <fullName evidence="18">Polysaccharide biosynthesis/export family protein</fullName>
    </submittedName>
</protein>
<evidence type="ECO:0000259" key="15">
    <source>
        <dbReference type="Pfam" id="PF02563"/>
    </source>
</evidence>
<dbReference type="Pfam" id="PF22461">
    <property type="entry name" value="SLBB_2"/>
    <property type="match status" value="2"/>
</dbReference>
<feature type="domain" description="Polysaccharide export protein N-terminal" evidence="15">
    <location>
        <begin position="79"/>
        <end position="167"/>
    </location>
</feature>
<name>A0ABY4DYK8_9NEIS</name>
<dbReference type="InterPro" id="IPR054765">
    <property type="entry name" value="SLBB_dom"/>
</dbReference>
<dbReference type="NCBIfam" id="NF011658">
    <property type="entry name" value="PRK15078.1"/>
    <property type="match status" value="1"/>
</dbReference>
<dbReference type="PANTHER" id="PTHR33619">
    <property type="entry name" value="POLYSACCHARIDE EXPORT PROTEIN GFCE-RELATED"/>
    <property type="match status" value="1"/>
</dbReference>
<gene>
    <name evidence="18" type="ORF">LVJ82_11270</name>
</gene>
<dbReference type="Gene3D" id="1.20.5.70">
    <property type="match status" value="1"/>
</dbReference>
<evidence type="ECO:0000259" key="17">
    <source>
        <dbReference type="Pfam" id="PF22461"/>
    </source>
</evidence>
<evidence type="ECO:0000256" key="8">
    <source>
        <dbReference type="ARBA" id="ARBA00023047"/>
    </source>
</evidence>
<evidence type="ECO:0000256" key="7">
    <source>
        <dbReference type="ARBA" id="ARBA00022729"/>
    </source>
</evidence>
<evidence type="ECO:0000256" key="1">
    <source>
        <dbReference type="ARBA" id="ARBA00004571"/>
    </source>
</evidence>
<organism evidence="18 19">
    <name type="scientific">Vitreoscilla massiliensis</name>
    <dbReference type="NCBI Taxonomy" id="1689272"/>
    <lineage>
        <taxon>Bacteria</taxon>
        <taxon>Pseudomonadati</taxon>
        <taxon>Pseudomonadota</taxon>
        <taxon>Betaproteobacteria</taxon>
        <taxon>Neisseriales</taxon>
        <taxon>Neisseriaceae</taxon>
        <taxon>Vitreoscilla</taxon>
    </lineage>
</organism>